<evidence type="ECO:0000313" key="3">
    <source>
        <dbReference type="Proteomes" id="UP000440004"/>
    </source>
</evidence>
<dbReference type="PANTHER" id="PTHR47738:SF3">
    <property type="entry name" value="PHOSPHOTRANSFERASE SYSTEM MANNITOL_FRUCTOSE-SPECIFIC IIA DOMAIN CONTAINING PROTEIN"/>
    <property type="match status" value="1"/>
</dbReference>
<dbReference type="Proteomes" id="UP000440004">
    <property type="component" value="Unassembled WGS sequence"/>
</dbReference>
<name>A0A6A7K7W0_9FIRM</name>
<accession>A0A6A7K7W0</accession>
<dbReference type="InterPro" id="IPR051541">
    <property type="entry name" value="PTS_SugarTrans_NitroReg"/>
</dbReference>
<gene>
    <name evidence="2" type="ORF">GC105_06760</name>
</gene>
<dbReference type="Gene3D" id="3.40.930.10">
    <property type="entry name" value="Mannitol-specific EII, Chain A"/>
    <property type="match status" value="1"/>
</dbReference>
<keyword evidence="2" id="KW-0813">Transport</keyword>
<comment type="caution">
    <text evidence="2">The sequence shown here is derived from an EMBL/GenBank/DDBJ whole genome shotgun (WGS) entry which is preliminary data.</text>
</comment>
<protein>
    <submittedName>
        <fullName evidence="2">PTS sugar transporter subunit IIA</fullName>
    </submittedName>
</protein>
<dbReference type="CDD" id="cd00211">
    <property type="entry name" value="PTS_IIA_fru"/>
    <property type="match status" value="1"/>
</dbReference>
<keyword evidence="3" id="KW-1185">Reference proteome</keyword>
<organism evidence="2 3">
    <name type="scientific">Alkalibaculum sporogenes</name>
    <dbReference type="NCBI Taxonomy" id="2655001"/>
    <lineage>
        <taxon>Bacteria</taxon>
        <taxon>Bacillati</taxon>
        <taxon>Bacillota</taxon>
        <taxon>Clostridia</taxon>
        <taxon>Eubacteriales</taxon>
        <taxon>Eubacteriaceae</taxon>
        <taxon>Alkalibaculum</taxon>
    </lineage>
</organism>
<dbReference type="SUPFAM" id="SSF55804">
    <property type="entry name" value="Phoshotransferase/anion transport protein"/>
    <property type="match status" value="1"/>
</dbReference>
<dbReference type="PANTHER" id="PTHR47738">
    <property type="entry name" value="PTS SYSTEM FRUCTOSE-LIKE EIIA COMPONENT-RELATED"/>
    <property type="match status" value="1"/>
</dbReference>
<dbReference type="AlphaFoldDB" id="A0A6A7K7W0"/>
<dbReference type="EMBL" id="WHNX01000008">
    <property type="protein sequence ID" value="MPW25485.1"/>
    <property type="molecule type" value="Genomic_DNA"/>
</dbReference>
<evidence type="ECO:0000313" key="2">
    <source>
        <dbReference type="EMBL" id="MPW25485.1"/>
    </source>
</evidence>
<dbReference type="RefSeq" id="WP_152803005.1">
    <property type="nucleotide sequence ID" value="NZ_WHNX01000008.1"/>
</dbReference>
<dbReference type="InterPro" id="IPR016152">
    <property type="entry name" value="PTrfase/Anion_transptr"/>
</dbReference>
<dbReference type="InterPro" id="IPR002178">
    <property type="entry name" value="PTS_EIIA_type-2_dom"/>
</dbReference>
<evidence type="ECO:0000259" key="1">
    <source>
        <dbReference type="PROSITE" id="PS51094"/>
    </source>
</evidence>
<dbReference type="Pfam" id="PF00359">
    <property type="entry name" value="PTS_EIIA_2"/>
    <property type="match status" value="1"/>
</dbReference>
<reference evidence="2 3" key="1">
    <citation type="submission" date="2019-10" db="EMBL/GenBank/DDBJ databases">
        <title>Alkalibaculum tamaniensis sp.nov., a new alkaliphilic acetogen, isolated on methoxylated aromatics from a mud volcano.</title>
        <authorList>
            <person name="Khomyakova M.A."/>
            <person name="Merkel A.Y."/>
            <person name="Bonch-Osmolovskaya E.A."/>
            <person name="Slobodkin A.I."/>
        </authorList>
    </citation>
    <scope>NUCLEOTIDE SEQUENCE [LARGE SCALE GENOMIC DNA]</scope>
    <source>
        <strain evidence="2 3">M08DMB</strain>
    </source>
</reference>
<keyword evidence="2" id="KW-0762">Sugar transport</keyword>
<proteinExistence type="predicted"/>
<feature type="domain" description="PTS EIIA type-2" evidence="1">
    <location>
        <begin position="5"/>
        <end position="152"/>
    </location>
</feature>
<dbReference type="PROSITE" id="PS51094">
    <property type="entry name" value="PTS_EIIA_TYPE_2"/>
    <property type="match status" value="1"/>
</dbReference>
<sequence length="158" mass="18070">MDEKIEEVFHDVLLLSDIKTKEEVIKKMSDYLLDKGYITDEYYLATIERETIFPTGLPTKPIGTAIPHSEAENVVKPAVILAVLNNTVKFSDMSNRENEIDVGIVFLMALKGENNQINYLRNIADFCKEEENVLKIYNSKCKKEAMVIFSEEILMQST</sequence>